<evidence type="ECO:0000256" key="7">
    <source>
        <dbReference type="ARBA" id="ARBA00022840"/>
    </source>
</evidence>
<dbReference type="PANTHER" id="PTHR41523">
    <property type="entry name" value="TWO-COMPONENT SYSTEM SENSOR PROTEIN"/>
    <property type="match status" value="1"/>
</dbReference>
<keyword evidence="6 10" id="KW-0418">Kinase</keyword>
<evidence type="ECO:0000313" key="10">
    <source>
        <dbReference type="EMBL" id="SMF86644.1"/>
    </source>
</evidence>
<name>A0A1X7HH68_9BACL</name>
<dbReference type="STRING" id="1313296.SAMN05661091_3462"/>
<keyword evidence="7" id="KW-0067">ATP-binding</keyword>
<evidence type="ECO:0000256" key="4">
    <source>
        <dbReference type="ARBA" id="ARBA00022679"/>
    </source>
</evidence>
<dbReference type="InterPro" id="IPR003594">
    <property type="entry name" value="HATPase_dom"/>
</dbReference>
<dbReference type="Proteomes" id="UP000192940">
    <property type="component" value="Chromosome I"/>
</dbReference>
<evidence type="ECO:0000256" key="6">
    <source>
        <dbReference type="ARBA" id="ARBA00022777"/>
    </source>
</evidence>
<dbReference type="AlphaFoldDB" id="A0A1X7HH68"/>
<evidence type="ECO:0000313" key="11">
    <source>
        <dbReference type="Proteomes" id="UP000192940"/>
    </source>
</evidence>
<keyword evidence="11" id="KW-1185">Reference proteome</keyword>
<dbReference type="GO" id="GO:0004673">
    <property type="term" value="F:protein histidine kinase activity"/>
    <property type="evidence" value="ECO:0007669"/>
    <property type="project" value="UniProtKB-EC"/>
</dbReference>
<sequence length="398" mass="44771">MSDFKDQIAYLCKRRTGLSDANIVRITEMAESFEMSAEQDDGLIDVLSCVENEAIVVYPNRSDTGNSLYERSIVSKNALRKNEYGVLHSIIDQLEDAVLIFDKNGFVKLKNIKADAYYRRLGYLEDIQGLHYDNLSLDQTTFSGVMKKFYSSPSSRLVKDVKIASYYYQVKKIFIAQRDYRVGVIIHDVTEIKEKEAQIISKSVAIREVHHRVKNNLQTVASLLRIQERQSESPEAKRYLNESISRVLAIASTHELLSREIESHVDLLGVLQLIAANLQRCFEDCKNIHIDITVEQSICLDSDRTVAIALIVNELLQNSCEHAFEDGMDGMITVNAQMEGDLVTMKVVDNGNGFSTSDGSYKSFGLSIVNSYVQDKLKGKLVITSSGDGTTVTFAFKK</sequence>
<evidence type="ECO:0000256" key="2">
    <source>
        <dbReference type="ARBA" id="ARBA00012438"/>
    </source>
</evidence>
<evidence type="ECO:0000259" key="9">
    <source>
        <dbReference type="PROSITE" id="PS50109"/>
    </source>
</evidence>
<dbReference type="PROSITE" id="PS50109">
    <property type="entry name" value="HIS_KIN"/>
    <property type="match status" value="1"/>
</dbReference>
<dbReference type="GO" id="GO:0005524">
    <property type="term" value="F:ATP binding"/>
    <property type="evidence" value="ECO:0007669"/>
    <property type="project" value="UniProtKB-KW"/>
</dbReference>
<organism evidence="10 11">
    <name type="scientific">Paenibacillus uliginis N3/975</name>
    <dbReference type="NCBI Taxonomy" id="1313296"/>
    <lineage>
        <taxon>Bacteria</taxon>
        <taxon>Bacillati</taxon>
        <taxon>Bacillota</taxon>
        <taxon>Bacilli</taxon>
        <taxon>Bacillales</taxon>
        <taxon>Paenibacillaceae</taxon>
        <taxon>Paenibacillus</taxon>
    </lineage>
</organism>
<evidence type="ECO:0000256" key="8">
    <source>
        <dbReference type="ARBA" id="ARBA00023012"/>
    </source>
</evidence>
<dbReference type="InterPro" id="IPR022066">
    <property type="entry name" value="PdtaS_GAF"/>
</dbReference>
<dbReference type="GO" id="GO:0000160">
    <property type="term" value="P:phosphorelay signal transduction system"/>
    <property type="evidence" value="ECO:0007669"/>
    <property type="project" value="UniProtKB-KW"/>
</dbReference>
<dbReference type="InterPro" id="IPR011495">
    <property type="entry name" value="Sig_transdc_His_kin_sub2_dim/P"/>
</dbReference>
<dbReference type="InterPro" id="IPR005467">
    <property type="entry name" value="His_kinase_dom"/>
</dbReference>
<proteinExistence type="predicted"/>
<protein>
    <recommendedName>
        <fullName evidence="2">histidine kinase</fullName>
        <ecNumber evidence="2">2.7.13.3</ecNumber>
    </recommendedName>
</protein>
<dbReference type="PANTHER" id="PTHR41523:SF8">
    <property type="entry name" value="ETHYLENE RESPONSE SENSOR PROTEIN"/>
    <property type="match status" value="1"/>
</dbReference>
<comment type="catalytic activity">
    <reaction evidence="1">
        <text>ATP + protein L-histidine = ADP + protein N-phospho-L-histidine.</text>
        <dbReference type="EC" id="2.7.13.3"/>
    </reaction>
</comment>
<keyword evidence="8" id="KW-0902">Two-component regulatory system</keyword>
<evidence type="ECO:0000256" key="3">
    <source>
        <dbReference type="ARBA" id="ARBA00022553"/>
    </source>
</evidence>
<keyword evidence="4" id="KW-0808">Transferase</keyword>
<dbReference type="Pfam" id="PF07568">
    <property type="entry name" value="HisKA_2"/>
    <property type="match status" value="1"/>
</dbReference>
<dbReference type="InterPro" id="IPR036890">
    <property type="entry name" value="HATPase_C_sf"/>
</dbReference>
<feature type="domain" description="Histidine kinase" evidence="9">
    <location>
        <begin position="208"/>
        <end position="398"/>
    </location>
</feature>
<evidence type="ECO:0000256" key="1">
    <source>
        <dbReference type="ARBA" id="ARBA00000085"/>
    </source>
</evidence>
<gene>
    <name evidence="10" type="ORF">SAMN05661091_3462</name>
</gene>
<dbReference type="EC" id="2.7.13.3" evidence="2"/>
<dbReference type="Gene3D" id="3.30.565.10">
    <property type="entry name" value="Histidine kinase-like ATPase, C-terminal domain"/>
    <property type="match status" value="1"/>
</dbReference>
<dbReference type="Pfam" id="PF12282">
    <property type="entry name" value="GAF_PdtaS"/>
    <property type="match status" value="1"/>
</dbReference>
<dbReference type="EMBL" id="LT840184">
    <property type="protein sequence ID" value="SMF86644.1"/>
    <property type="molecule type" value="Genomic_DNA"/>
</dbReference>
<accession>A0A1X7HH68</accession>
<dbReference type="RefSeq" id="WP_208914317.1">
    <property type="nucleotide sequence ID" value="NZ_LT840184.1"/>
</dbReference>
<keyword evidence="5" id="KW-0547">Nucleotide-binding</keyword>
<dbReference type="Gene3D" id="3.30.450.20">
    <property type="entry name" value="PAS domain"/>
    <property type="match status" value="1"/>
</dbReference>
<reference evidence="10 11" key="1">
    <citation type="submission" date="2017-04" db="EMBL/GenBank/DDBJ databases">
        <authorList>
            <person name="Afonso C.L."/>
            <person name="Miller P.J."/>
            <person name="Scott M.A."/>
            <person name="Spackman E."/>
            <person name="Goraichik I."/>
            <person name="Dimitrov K.M."/>
            <person name="Suarez D.L."/>
            <person name="Swayne D.E."/>
        </authorList>
    </citation>
    <scope>NUCLEOTIDE SEQUENCE [LARGE SCALE GENOMIC DNA]</scope>
    <source>
        <strain evidence="10 11">N3/975</strain>
    </source>
</reference>
<dbReference type="SUPFAM" id="SSF55874">
    <property type="entry name" value="ATPase domain of HSP90 chaperone/DNA topoisomerase II/histidine kinase"/>
    <property type="match status" value="1"/>
</dbReference>
<evidence type="ECO:0000256" key="5">
    <source>
        <dbReference type="ARBA" id="ARBA00022741"/>
    </source>
</evidence>
<dbReference type="Pfam" id="PF02518">
    <property type="entry name" value="HATPase_c"/>
    <property type="match status" value="1"/>
</dbReference>
<keyword evidence="3" id="KW-0597">Phosphoprotein</keyword>